<feature type="compositionally biased region" description="Basic and acidic residues" evidence="1">
    <location>
        <begin position="38"/>
        <end position="54"/>
    </location>
</feature>
<feature type="compositionally biased region" description="Basic residues" evidence="1">
    <location>
        <begin position="1"/>
        <end position="10"/>
    </location>
</feature>
<sequence>ASLGRPRRGSKSQGYNPLTPQEEGETSPSERSTALNLDDSRNDPRVGRVSEEDNPKVAASKAIAILTKMENQGFCGIESESIYGAAVAMPQIARSCGWPPTLTSMVIRIYFFTLINLLLQGFLLSMIGTEQLVMYPFAGQMHLCDFGASIKDCPGAPNCRGPLGTEYTAARLYDYDTWSTRVFIKQSLQAIFPDK</sequence>
<feature type="compositionally biased region" description="Polar residues" evidence="1">
    <location>
        <begin position="26"/>
        <end position="35"/>
    </location>
</feature>
<keyword evidence="2" id="KW-0812">Transmembrane</keyword>
<evidence type="ECO:0000313" key="3">
    <source>
        <dbReference type="EMBL" id="CAE8601700.1"/>
    </source>
</evidence>
<evidence type="ECO:0000256" key="2">
    <source>
        <dbReference type="SAM" id="Phobius"/>
    </source>
</evidence>
<reference evidence="3" key="1">
    <citation type="submission" date="2021-02" db="EMBL/GenBank/DDBJ databases">
        <authorList>
            <person name="Dougan E. K."/>
            <person name="Rhodes N."/>
            <person name="Thang M."/>
            <person name="Chan C."/>
        </authorList>
    </citation>
    <scope>NUCLEOTIDE SEQUENCE</scope>
</reference>
<keyword evidence="4" id="KW-1185">Reference proteome</keyword>
<evidence type="ECO:0000256" key="1">
    <source>
        <dbReference type="SAM" id="MobiDB-lite"/>
    </source>
</evidence>
<feature type="non-terminal residue" evidence="3">
    <location>
        <position position="195"/>
    </location>
</feature>
<dbReference type="OrthoDB" id="412342at2759"/>
<feature type="region of interest" description="Disordered" evidence="1">
    <location>
        <begin position="1"/>
        <end position="54"/>
    </location>
</feature>
<keyword evidence="2" id="KW-1133">Transmembrane helix</keyword>
<keyword evidence="2" id="KW-0472">Membrane</keyword>
<dbReference type="AlphaFoldDB" id="A0A813EV97"/>
<feature type="non-terminal residue" evidence="3">
    <location>
        <position position="1"/>
    </location>
</feature>
<name>A0A813EV97_POLGL</name>
<dbReference type="Proteomes" id="UP000654075">
    <property type="component" value="Unassembled WGS sequence"/>
</dbReference>
<organism evidence="3 4">
    <name type="scientific">Polarella glacialis</name>
    <name type="common">Dinoflagellate</name>
    <dbReference type="NCBI Taxonomy" id="89957"/>
    <lineage>
        <taxon>Eukaryota</taxon>
        <taxon>Sar</taxon>
        <taxon>Alveolata</taxon>
        <taxon>Dinophyceae</taxon>
        <taxon>Suessiales</taxon>
        <taxon>Suessiaceae</taxon>
        <taxon>Polarella</taxon>
    </lineage>
</organism>
<dbReference type="EMBL" id="CAJNNV010013440">
    <property type="protein sequence ID" value="CAE8601700.1"/>
    <property type="molecule type" value="Genomic_DNA"/>
</dbReference>
<protein>
    <submittedName>
        <fullName evidence="3">Uncharacterized protein</fullName>
    </submittedName>
</protein>
<comment type="caution">
    <text evidence="3">The sequence shown here is derived from an EMBL/GenBank/DDBJ whole genome shotgun (WGS) entry which is preliminary data.</text>
</comment>
<feature type="transmembrane region" description="Helical" evidence="2">
    <location>
        <begin position="109"/>
        <end position="127"/>
    </location>
</feature>
<evidence type="ECO:0000313" key="4">
    <source>
        <dbReference type="Proteomes" id="UP000654075"/>
    </source>
</evidence>
<accession>A0A813EV97</accession>
<proteinExistence type="predicted"/>
<gene>
    <name evidence="3" type="ORF">PGLA1383_LOCUS19984</name>
</gene>